<protein>
    <submittedName>
        <fullName evidence="1">Uncharacterized protein</fullName>
    </submittedName>
</protein>
<keyword evidence="2" id="KW-1185">Reference proteome</keyword>
<gene>
    <name evidence="1" type="ORF">EPL05_16780</name>
</gene>
<accession>A0A444MM89</accession>
<reference evidence="1 2" key="1">
    <citation type="submission" date="2019-01" db="EMBL/GenBank/DDBJ databases">
        <title>Mucilaginibacter antarcticum sp. nov., isolated from antarctic soil.</title>
        <authorList>
            <person name="Yan Y.-Q."/>
            <person name="Du Z.-J."/>
        </authorList>
    </citation>
    <scope>NUCLEOTIDE SEQUENCE [LARGE SCALE GENOMIC DNA]</scope>
    <source>
        <strain evidence="1 2">F01003</strain>
    </source>
</reference>
<dbReference type="Proteomes" id="UP000286701">
    <property type="component" value="Unassembled WGS sequence"/>
</dbReference>
<evidence type="ECO:0000313" key="1">
    <source>
        <dbReference type="EMBL" id="RWY50392.1"/>
    </source>
</evidence>
<evidence type="ECO:0000313" key="2">
    <source>
        <dbReference type="Proteomes" id="UP000286701"/>
    </source>
</evidence>
<sequence length="320" mass="37179">MSNTNVKFIEPIDNDFQLIQSAYLDIASAFRRGDVISFKRLKAAWDVGDVLANPLSRVREAIVNYYEDGDFAKEVRSNLINNHMGALEFTKVVLAQQNQFIKIQFADTVTHYFNNVEDSQWQVEVMLNERDTMSDAEFYKAVQFQFIQYFKWLEEQFYWIYPLYQPYLLGYDDFKNSPNLPEHIQLNYGADNQAVIKDLHEFLHPAYIDDAFEVFAAHFQANSLYTKMQWKRTQKGLAVLFHGIKTGKNYERIFLKMRNKVNSVISQHFINNKGKDITVENADKSKDSIDPGVSSKDGNDILILLKMLNEKYKGGNVGNK</sequence>
<dbReference type="RefSeq" id="WP_128535123.1">
    <property type="nucleotide sequence ID" value="NZ_SBIW01000007.1"/>
</dbReference>
<dbReference type="AlphaFoldDB" id="A0A444MM89"/>
<proteinExistence type="predicted"/>
<name>A0A444MM89_9SPHI</name>
<organism evidence="1 2">
    <name type="scientific">Mucilaginibacter gilvus</name>
    <dbReference type="NCBI Taxonomy" id="2305909"/>
    <lineage>
        <taxon>Bacteria</taxon>
        <taxon>Pseudomonadati</taxon>
        <taxon>Bacteroidota</taxon>
        <taxon>Sphingobacteriia</taxon>
        <taxon>Sphingobacteriales</taxon>
        <taxon>Sphingobacteriaceae</taxon>
        <taxon>Mucilaginibacter</taxon>
    </lineage>
</organism>
<dbReference type="EMBL" id="SBIW01000007">
    <property type="protein sequence ID" value="RWY50392.1"/>
    <property type="molecule type" value="Genomic_DNA"/>
</dbReference>
<comment type="caution">
    <text evidence="1">The sequence shown here is derived from an EMBL/GenBank/DDBJ whole genome shotgun (WGS) entry which is preliminary data.</text>
</comment>